<dbReference type="EMBL" id="CP028918">
    <property type="protein sequence ID" value="AWB48511.1"/>
    <property type="molecule type" value="Genomic_DNA"/>
</dbReference>
<evidence type="ECO:0000256" key="1">
    <source>
        <dbReference type="SAM" id="MobiDB-lite"/>
    </source>
</evidence>
<evidence type="ECO:0000313" key="2">
    <source>
        <dbReference type="EMBL" id="AWB48511.1"/>
    </source>
</evidence>
<evidence type="ECO:0000313" key="3">
    <source>
        <dbReference type="Proteomes" id="UP000244496"/>
    </source>
</evidence>
<dbReference type="OrthoDB" id="7876148at2"/>
<sequence>MGVVEDLADGLARDVLAAQGELDDDRFFEKVSKVLGDLSPTTQEAFMTAIRVRLAEKRGREFMEKSLRAKRGQGVAPVAPRGPDTGH</sequence>
<gene>
    <name evidence="2" type="ORF">HYN69_08305</name>
</gene>
<dbReference type="KEGG" id="geh:HYN69_08305"/>
<proteinExistence type="predicted"/>
<organism evidence="2 3">
    <name type="scientific">Paragemmobacter aquarius</name>
    <dbReference type="NCBI Taxonomy" id="2169400"/>
    <lineage>
        <taxon>Bacteria</taxon>
        <taxon>Pseudomonadati</taxon>
        <taxon>Pseudomonadota</taxon>
        <taxon>Alphaproteobacteria</taxon>
        <taxon>Rhodobacterales</taxon>
        <taxon>Paracoccaceae</taxon>
        <taxon>Paragemmobacter</taxon>
    </lineage>
</organism>
<dbReference type="AlphaFoldDB" id="A0A2S0UL41"/>
<name>A0A2S0UL41_9RHOB</name>
<feature type="region of interest" description="Disordered" evidence="1">
    <location>
        <begin position="65"/>
        <end position="87"/>
    </location>
</feature>
<reference evidence="2 3" key="1">
    <citation type="submission" date="2018-04" db="EMBL/GenBank/DDBJ databases">
        <title>Genome sequencing of Gemmobacter.</title>
        <authorList>
            <person name="Yi H."/>
            <person name="Baek M.-G."/>
        </authorList>
    </citation>
    <scope>NUCLEOTIDE SEQUENCE [LARGE SCALE GENOMIC DNA]</scope>
    <source>
        <strain evidence="2 3">HYN0069</strain>
    </source>
</reference>
<keyword evidence="3" id="KW-1185">Reference proteome</keyword>
<dbReference type="RefSeq" id="WP_108435330.1">
    <property type="nucleotide sequence ID" value="NZ_CP028918.1"/>
</dbReference>
<protein>
    <submittedName>
        <fullName evidence="2">Uncharacterized protein</fullName>
    </submittedName>
</protein>
<dbReference type="Proteomes" id="UP000244496">
    <property type="component" value="Chromosome"/>
</dbReference>
<accession>A0A2S0UL41</accession>